<protein>
    <submittedName>
        <fullName evidence="6">Arabinogalactan oligomer / maltooligosaccharide transport system substrate-binding protein</fullName>
    </submittedName>
</protein>
<feature type="compositionally biased region" description="Low complexity" evidence="4">
    <location>
        <begin position="39"/>
        <end position="53"/>
    </location>
</feature>
<dbReference type="GO" id="GO:0055052">
    <property type="term" value="C:ATP-binding cassette (ABC) transporter complex, substrate-binding subunit-containing"/>
    <property type="evidence" value="ECO:0007669"/>
    <property type="project" value="TreeGrafter"/>
</dbReference>
<evidence type="ECO:0000313" key="7">
    <source>
        <dbReference type="Proteomes" id="UP000183047"/>
    </source>
</evidence>
<evidence type="ECO:0000256" key="2">
    <source>
        <dbReference type="ARBA" id="ARBA00022448"/>
    </source>
</evidence>
<reference evidence="7" key="1">
    <citation type="submission" date="2016-10" db="EMBL/GenBank/DDBJ databases">
        <authorList>
            <person name="Varghese N."/>
            <person name="Submissions S."/>
        </authorList>
    </citation>
    <scope>NUCLEOTIDE SEQUENCE [LARGE SCALE GENOMIC DNA]</scope>
    <source>
        <strain evidence="7">XBD2006</strain>
    </source>
</reference>
<proteinExistence type="inferred from homology"/>
<dbReference type="RefSeq" id="WP_074462331.1">
    <property type="nucleotide sequence ID" value="NZ_FMUR01000009.1"/>
</dbReference>
<evidence type="ECO:0000256" key="4">
    <source>
        <dbReference type="SAM" id="MobiDB-lite"/>
    </source>
</evidence>
<dbReference type="Gene3D" id="3.40.190.10">
    <property type="entry name" value="Periplasmic binding protein-like II"/>
    <property type="match status" value="2"/>
</dbReference>
<keyword evidence="2" id="KW-0813">Transport</keyword>
<sequence>MKKKFLSIALASMMVAAAITGCGNPEVANDTEETQTEPAADNSGDSAESGGEASADAVQNLINNTTGPVDLTLWASEEDQDFTQGVIEDFKALYPDITFNITLGAESESTAKDKVLTDVEAAADVYTFAHDQINDLVNAGALQEVLATYTYDVKNANVQTSVDAATVGGKLYAYPMTADNGYFMFYNSEVIKDPSNLEAMIADAKTAGKKIAIEFKNGWYLYGFFKAVGLDATLNEDGKTNTCNWNGEGGVDVCQAILDAVASGVVVNMDDGTTVTGIKDGTVCAAINGIWNAQVAADAWGENYEASKLPTMKIGGKDCQLSSYSGFKLIGVNPHAKNIGWAMLLAEYLTSEEVQTARFEARNLGPSNINAASSDAVKSDKAISALAAQAPFSTPQIIGGNYWSPAETLGQILASGNPDNTDLQQLLDTAVEGITAPAND</sequence>
<dbReference type="InterPro" id="IPR006059">
    <property type="entry name" value="SBP"/>
</dbReference>
<dbReference type="GO" id="GO:0042956">
    <property type="term" value="P:maltodextrin transmembrane transport"/>
    <property type="evidence" value="ECO:0007669"/>
    <property type="project" value="TreeGrafter"/>
</dbReference>
<gene>
    <name evidence="6" type="ORF">SAMN02910451_01732</name>
</gene>
<dbReference type="Pfam" id="PF13416">
    <property type="entry name" value="SBP_bac_8"/>
    <property type="match status" value="1"/>
</dbReference>
<feature type="region of interest" description="Disordered" evidence="4">
    <location>
        <begin position="26"/>
        <end position="53"/>
    </location>
</feature>
<keyword evidence="7" id="KW-1185">Reference proteome</keyword>
<dbReference type="GO" id="GO:0015768">
    <property type="term" value="P:maltose transport"/>
    <property type="evidence" value="ECO:0007669"/>
    <property type="project" value="TreeGrafter"/>
</dbReference>
<dbReference type="EMBL" id="FMUR01000009">
    <property type="protein sequence ID" value="SCY19993.1"/>
    <property type="molecule type" value="Genomic_DNA"/>
</dbReference>
<organism evidence="6 7">
    <name type="scientific">Butyrivibrio hungatei</name>
    <dbReference type="NCBI Taxonomy" id="185008"/>
    <lineage>
        <taxon>Bacteria</taxon>
        <taxon>Bacillati</taxon>
        <taxon>Bacillota</taxon>
        <taxon>Clostridia</taxon>
        <taxon>Lachnospirales</taxon>
        <taxon>Lachnospiraceae</taxon>
        <taxon>Butyrivibrio</taxon>
    </lineage>
</organism>
<dbReference type="SUPFAM" id="SSF53850">
    <property type="entry name" value="Periplasmic binding protein-like II"/>
    <property type="match status" value="1"/>
</dbReference>
<name>A0A1G5DYT1_9FIRM</name>
<dbReference type="Proteomes" id="UP000183047">
    <property type="component" value="Unassembled WGS sequence"/>
</dbReference>
<dbReference type="OrthoDB" id="9764072at2"/>
<dbReference type="AlphaFoldDB" id="A0A1G5DYT1"/>
<evidence type="ECO:0000256" key="3">
    <source>
        <dbReference type="ARBA" id="ARBA00022729"/>
    </source>
</evidence>
<keyword evidence="3 5" id="KW-0732">Signal</keyword>
<dbReference type="GO" id="GO:1901982">
    <property type="term" value="F:maltose binding"/>
    <property type="evidence" value="ECO:0007669"/>
    <property type="project" value="TreeGrafter"/>
</dbReference>
<accession>A0A1G5DYT1</accession>
<evidence type="ECO:0000313" key="6">
    <source>
        <dbReference type="EMBL" id="SCY19993.1"/>
    </source>
</evidence>
<dbReference type="PANTHER" id="PTHR30061">
    <property type="entry name" value="MALTOSE-BINDING PERIPLASMIC PROTEIN"/>
    <property type="match status" value="1"/>
</dbReference>
<evidence type="ECO:0000256" key="1">
    <source>
        <dbReference type="ARBA" id="ARBA00008520"/>
    </source>
</evidence>
<dbReference type="PANTHER" id="PTHR30061:SF50">
    <property type="entry name" value="MALTOSE_MALTODEXTRIN-BINDING PERIPLASMIC PROTEIN"/>
    <property type="match status" value="1"/>
</dbReference>
<feature type="chain" id="PRO_5038447143" evidence="5">
    <location>
        <begin position="18"/>
        <end position="440"/>
    </location>
</feature>
<comment type="similarity">
    <text evidence="1">Belongs to the bacterial solute-binding protein 1 family.</text>
</comment>
<feature type="signal peptide" evidence="5">
    <location>
        <begin position="1"/>
        <end position="17"/>
    </location>
</feature>
<dbReference type="PROSITE" id="PS51257">
    <property type="entry name" value="PROKAR_LIPOPROTEIN"/>
    <property type="match status" value="1"/>
</dbReference>
<evidence type="ECO:0000256" key="5">
    <source>
        <dbReference type="SAM" id="SignalP"/>
    </source>
</evidence>